<comment type="caution">
    <text evidence="1">The sequence shown here is derived from an EMBL/GenBank/DDBJ whole genome shotgun (WGS) entry which is preliminary data.</text>
</comment>
<accession>A0A5C5WU86</accession>
<dbReference type="AlphaFoldDB" id="A0A5C5WU86"/>
<dbReference type="Proteomes" id="UP000316598">
    <property type="component" value="Unassembled WGS sequence"/>
</dbReference>
<name>A0A5C5WU86_9BACT</name>
<dbReference type="OrthoDB" id="378654at2"/>
<dbReference type="RefSeq" id="WP_146513742.1">
    <property type="nucleotide sequence ID" value="NZ_SJPI01000001.1"/>
</dbReference>
<evidence type="ECO:0000313" key="1">
    <source>
        <dbReference type="EMBL" id="TWT53543.1"/>
    </source>
</evidence>
<reference evidence="1 2" key="1">
    <citation type="submission" date="2019-02" db="EMBL/GenBank/DDBJ databases">
        <title>Deep-cultivation of Planctomycetes and their phenomic and genomic characterization uncovers novel biology.</title>
        <authorList>
            <person name="Wiegand S."/>
            <person name="Jogler M."/>
            <person name="Boedeker C."/>
            <person name="Pinto D."/>
            <person name="Vollmers J."/>
            <person name="Rivas-Marin E."/>
            <person name="Kohn T."/>
            <person name="Peeters S.H."/>
            <person name="Heuer A."/>
            <person name="Rast P."/>
            <person name="Oberbeckmann S."/>
            <person name="Bunk B."/>
            <person name="Jeske O."/>
            <person name="Meyerdierks A."/>
            <person name="Storesund J.E."/>
            <person name="Kallscheuer N."/>
            <person name="Luecker S."/>
            <person name="Lage O.M."/>
            <person name="Pohl T."/>
            <person name="Merkel B.J."/>
            <person name="Hornburger P."/>
            <person name="Mueller R.-W."/>
            <person name="Bruemmer F."/>
            <person name="Labrenz M."/>
            <person name="Spormann A.M."/>
            <person name="Op Den Camp H."/>
            <person name="Overmann J."/>
            <person name="Amann R."/>
            <person name="Jetten M.S.M."/>
            <person name="Mascher T."/>
            <person name="Medema M.H."/>
            <person name="Devos D.P."/>
            <person name="Kaster A.-K."/>
            <person name="Ovreas L."/>
            <person name="Rohde M."/>
            <person name="Galperin M.Y."/>
            <person name="Jogler C."/>
        </authorList>
    </citation>
    <scope>NUCLEOTIDE SEQUENCE [LARGE SCALE GENOMIC DNA]</scope>
    <source>
        <strain evidence="1 2">Pla22</strain>
    </source>
</reference>
<protein>
    <recommendedName>
        <fullName evidence="3">DUF1853 domain-containing protein</fullName>
    </recommendedName>
</protein>
<evidence type="ECO:0000313" key="2">
    <source>
        <dbReference type="Proteomes" id="UP000316598"/>
    </source>
</evidence>
<dbReference type="Pfam" id="PF08907">
    <property type="entry name" value="DUF1853"/>
    <property type="match status" value="1"/>
</dbReference>
<keyword evidence="2" id="KW-1185">Reference proteome</keyword>
<proteinExistence type="predicted"/>
<sequence>MQSSQHVRDLTWAINSRSLINTDSSVVENRIPSIDPDTVDPYTVDAGHLSAFLADKPMRRVGRYFELLILYWLQHIRCVDVVEESLQVREGNRTLGEIDFLFRDEEGCLTHWEVAIKYYLYHADDLGMGCHYIGPNAADTFDRKMKRLFEHQLPRSEVYFPEVQRREAFVKGRIFYQPAQPRPLAIPQLLSPDHHQGAWVYLSQLSTLPPLKDERFKVLRKPYWLSDETAAIKTVVDGDDRLLCRDGLRTVVAEQYASHVRPVLISQLQPDGQHFVESTRIFVMPDRQ</sequence>
<gene>
    <name evidence="1" type="ORF">Pla22_11720</name>
</gene>
<evidence type="ECO:0008006" key="3">
    <source>
        <dbReference type="Google" id="ProtNLM"/>
    </source>
</evidence>
<dbReference type="EMBL" id="SJPI01000001">
    <property type="protein sequence ID" value="TWT53543.1"/>
    <property type="molecule type" value="Genomic_DNA"/>
</dbReference>
<organism evidence="1 2">
    <name type="scientific">Rubripirellula amarantea</name>
    <dbReference type="NCBI Taxonomy" id="2527999"/>
    <lineage>
        <taxon>Bacteria</taxon>
        <taxon>Pseudomonadati</taxon>
        <taxon>Planctomycetota</taxon>
        <taxon>Planctomycetia</taxon>
        <taxon>Pirellulales</taxon>
        <taxon>Pirellulaceae</taxon>
        <taxon>Rubripirellula</taxon>
    </lineage>
</organism>
<dbReference type="InterPro" id="IPR015003">
    <property type="entry name" value="DUF1853"/>
</dbReference>